<dbReference type="Pfam" id="PF00497">
    <property type="entry name" value="SBP_bac_3"/>
    <property type="match status" value="1"/>
</dbReference>
<dbReference type="RefSeq" id="XP_013398738.1">
    <property type="nucleotide sequence ID" value="XM_013543284.1"/>
</dbReference>
<feature type="region of interest" description="Disordered" evidence="2">
    <location>
        <begin position="324"/>
        <end position="345"/>
    </location>
</feature>
<reference evidence="6" key="1">
    <citation type="submission" date="2025-08" db="UniProtKB">
        <authorList>
            <consortium name="RefSeq"/>
        </authorList>
    </citation>
    <scope>IDENTIFICATION</scope>
    <source>
        <tissue evidence="6">Gonads</tissue>
    </source>
</reference>
<evidence type="ECO:0000256" key="2">
    <source>
        <dbReference type="SAM" id="MobiDB-lite"/>
    </source>
</evidence>
<dbReference type="InterPro" id="IPR001638">
    <property type="entry name" value="Solute-binding_3/MltF_N"/>
</dbReference>
<dbReference type="Proteomes" id="UP000085678">
    <property type="component" value="Unplaced"/>
</dbReference>
<keyword evidence="3" id="KW-1133">Transmembrane helix</keyword>
<accession>A0A1S3IKX5</accession>
<keyword evidence="5" id="KW-1185">Reference proteome</keyword>
<feature type="transmembrane region" description="Helical" evidence="3">
    <location>
        <begin position="24"/>
        <end position="47"/>
    </location>
</feature>
<dbReference type="GeneID" id="106165178"/>
<keyword evidence="3" id="KW-0472">Membrane</keyword>
<evidence type="ECO:0000256" key="1">
    <source>
        <dbReference type="ARBA" id="ARBA00022729"/>
    </source>
</evidence>
<keyword evidence="3" id="KW-0812">Transmembrane</keyword>
<evidence type="ECO:0000256" key="3">
    <source>
        <dbReference type="SAM" id="Phobius"/>
    </source>
</evidence>
<gene>
    <name evidence="6" type="primary">LOC106165178</name>
</gene>
<dbReference type="PANTHER" id="PTHR35936:SF19">
    <property type="entry name" value="AMINO-ACID-BINDING PROTEIN YXEM-RELATED"/>
    <property type="match status" value="1"/>
</dbReference>
<keyword evidence="1" id="KW-0732">Signal</keyword>
<feature type="domain" description="Solute-binding protein family 3/N-terminal" evidence="4">
    <location>
        <begin position="91"/>
        <end position="319"/>
    </location>
</feature>
<sequence length="345" mass="38129">MSDARSDSNVNHVTRTNQLEASRVLTVTIVTCVLVAIIALIISAVAISNPAGSDIAVQGTTANIQQNQPPSRAYDAINRYQASNKRRIYTIAVGYDTGPYVYKDVSGFPIGFIHDLIDAVCLEADMDCRTVTDQSTNCMISERGQPMRGGQGLMGGWYDACTGWLATRQRKQIFEFSKSFLKPLEPHFYAFPGFNPFNITGKKMGLVSGGFTNEACLAGLDQVAGRDVPHSNIFHAHTPDDLVAMILNRTVDMGFIMRSVMDIKISGTNIQRYPEYPLFCKNAGASAMMTRKDNDFNTKWNEGFEKLVSSGRFKRLCEKAETEHGHRGEIIARMPKQQHTASPSP</sequence>
<evidence type="ECO:0000259" key="4">
    <source>
        <dbReference type="Pfam" id="PF00497"/>
    </source>
</evidence>
<dbReference type="InParanoid" id="A0A1S3IKX5"/>
<proteinExistence type="predicted"/>
<dbReference type="Gene3D" id="3.40.190.10">
    <property type="entry name" value="Periplasmic binding protein-like II"/>
    <property type="match status" value="2"/>
</dbReference>
<dbReference type="AlphaFoldDB" id="A0A1S3IKX5"/>
<dbReference type="SUPFAM" id="SSF53850">
    <property type="entry name" value="Periplasmic binding protein-like II"/>
    <property type="match status" value="1"/>
</dbReference>
<dbReference type="PANTHER" id="PTHR35936">
    <property type="entry name" value="MEMBRANE-BOUND LYTIC MUREIN TRANSGLYCOSYLASE F"/>
    <property type="match status" value="1"/>
</dbReference>
<dbReference type="OrthoDB" id="5984008at2759"/>
<name>A0A1S3IKX5_LINAN</name>
<evidence type="ECO:0000313" key="6">
    <source>
        <dbReference type="RefSeq" id="XP_013398738.1"/>
    </source>
</evidence>
<protein>
    <submittedName>
        <fullName evidence="6">Uncharacterized protein LOC106165178</fullName>
    </submittedName>
</protein>
<organism evidence="5 6">
    <name type="scientific">Lingula anatina</name>
    <name type="common">Brachiopod</name>
    <name type="synonym">Lingula unguis</name>
    <dbReference type="NCBI Taxonomy" id="7574"/>
    <lineage>
        <taxon>Eukaryota</taxon>
        <taxon>Metazoa</taxon>
        <taxon>Spiralia</taxon>
        <taxon>Lophotrochozoa</taxon>
        <taxon>Brachiopoda</taxon>
        <taxon>Linguliformea</taxon>
        <taxon>Lingulata</taxon>
        <taxon>Lingulida</taxon>
        <taxon>Linguloidea</taxon>
        <taxon>Lingulidae</taxon>
        <taxon>Lingula</taxon>
    </lineage>
</organism>
<evidence type="ECO:0000313" key="5">
    <source>
        <dbReference type="Proteomes" id="UP000085678"/>
    </source>
</evidence>
<dbReference type="KEGG" id="lak:106165178"/>